<dbReference type="AlphaFoldDB" id="A0A8J6QL96"/>
<proteinExistence type="predicted"/>
<dbReference type="Proteomes" id="UP000600588">
    <property type="component" value="Unassembled WGS sequence"/>
</dbReference>
<organism evidence="2 3">
    <name type="scientific">Aestuariibaculum sediminum</name>
    <dbReference type="NCBI Taxonomy" id="2770637"/>
    <lineage>
        <taxon>Bacteria</taxon>
        <taxon>Pseudomonadati</taxon>
        <taxon>Bacteroidota</taxon>
        <taxon>Flavobacteriia</taxon>
        <taxon>Flavobacteriales</taxon>
        <taxon>Flavobacteriaceae</taxon>
    </lineage>
</organism>
<keyword evidence="3" id="KW-1185">Reference proteome</keyword>
<reference evidence="2 3" key="1">
    <citation type="submission" date="2020-09" db="EMBL/GenBank/DDBJ databases">
        <title>TT11 complete genome.</title>
        <authorList>
            <person name="Wu Z."/>
        </authorList>
    </citation>
    <scope>NUCLEOTIDE SEQUENCE [LARGE SCALE GENOMIC DNA]</scope>
    <source>
        <strain evidence="2 3">TT11</strain>
    </source>
</reference>
<comment type="caution">
    <text evidence="2">The sequence shown here is derived from an EMBL/GenBank/DDBJ whole genome shotgun (WGS) entry which is preliminary data.</text>
</comment>
<keyword evidence="1" id="KW-0732">Signal</keyword>
<name>A0A8J6QL96_9FLAO</name>
<evidence type="ECO:0000256" key="1">
    <source>
        <dbReference type="SAM" id="SignalP"/>
    </source>
</evidence>
<dbReference type="RefSeq" id="WP_188231115.1">
    <property type="nucleotide sequence ID" value="NZ_JACVXB010000007.1"/>
</dbReference>
<accession>A0A8J6QL96</accession>
<feature type="chain" id="PRO_5035299447" evidence="1">
    <location>
        <begin position="26"/>
        <end position="372"/>
    </location>
</feature>
<protein>
    <submittedName>
        <fullName evidence="2">Uncharacterized protein</fullName>
    </submittedName>
</protein>
<feature type="signal peptide" evidence="1">
    <location>
        <begin position="1"/>
        <end position="25"/>
    </location>
</feature>
<evidence type="ECO:0000313" key="3">
    <source>
        <dbReference type="Proteomes" id="UP000600588"/>
    </source>
</evidence>
<evidence type="ECO:0000313" key="2">
    <source>
        <dbReference type="EMBL" id="MBD0833334.1"/>
    </source>
</evidence>
<gene>
    <name evidence="2" type="ORF">ICJ83_14455</name>
</gene>
<sequence length="372" mass="43885">MINFKNLLLFLLLYPLSTISVLAHAEKVYNLEGTIGNQEIIMEIRNIEGYYSGRYCFRDKKKSIYLEIEYDSIASRFKMLQPSLETKNQQIFEQIVITEDSLHNWSGEQKTADGNIHKVFLYPIKITHSEPHSIKNEKIKKTLSPYNYCLLSDIKFELTSTQKFKKGIKIEWLTETGSKTKLFRVVDGFSSSKMTEINNYLEQFFINDIINAYSYKNYQNKINISYFTPNIISIVESKKSYTINNNLTTSVMYLTLDLKTLEKLNLEDLLWLGDEKTPRNGSKEYFIYRREVFGKKIKKYVHDSYSKKIDESKCSFSNEKIFQFPDFYLSQKGMVLMLNNYLLSDKCKKQTWIVLGYNDFSSKWNKAYFNKK</sequence>
<dbReference type="EMBL" id="JACVXB010000007">
    <property type="protein sequence ID" value="MBD0833334.1"/>
    <property type="molecule type" value="Genomic_DNA"/>
</dbReference>